<dbReference type="PROSITE" id="PS50142">
    <property type="entry name" value="RNASE_3_2"/>
    <property type="match status" value="1"/>
</dbReference>
<dbReference type="Proteomes" id="UP000076881">
    <property type="component" value="Unassembled WGS sequence"/>
</dbReference>
<gene>
    <name evidence="4" type="ORF">LEL_05179</name>
</gene>
<evidence type="ECO:0000313" key="5">
    <source>
        <dbReference type="Proteomes" id="UP000076881"/>
    </source>
</evidence>
<sequence length="833" mass="92721">MEDVQATPHASRAYQLEMLQKSLGGNVIVAMDTGSGKTQIAILRIRAQLESSSDQKLIWFLAPTVLLCAQQFEAIKLEIPSVSIRLVVGSDNVHTWGASTWKSLLDGTQAVVSTYQVLLDALDHAFVKLDRLSLLIFDEAHNCVGSNPGGKLMKHFYHYKGPPEDADNHSARPAILGLTATPSMRAHVTGLEKLEKVLNARCISPSLHRAELLKYVKRPQLRVIECETTPAEHYTPAMASLRREFLKMEISEDPYVVSLRAQNTDRSKRSLANVLANHKTWSRLQLSALLSRSRDIRGLLGPWAADYYIWKAKHAFLQNLVSTSASCDGWIPEEKVYVARILQDIVALEPTPRPIGHDSVSDKVHLLLRELVTFESSVTAIIFVKERATAAVLAALLGSIPNFRDRYQVGYMVGTSQNQLRKHSLYEYFDSKDFQTLNDFRKGKVNLLVATAVLEEGQKWRPFYLEAVLSGKMKPPAKRNLSTKVLADVVEALVGVAYTVGGMPKAIQCLSIFVNECDWVDPSEARAEFFSFAPSHCADSLHLHILEELVGYSFTKKSLLLEATTHASYIGDISGRSWERLEFLGDAVLDYIIVRKLINHSPPLPHSRMHMIKTAMVNKDFLAFISLEEHELSQTESFITQTGAVLTENKRTAIWRFIRHSSNGLGPAQLETAKRHKNVRDDIFSAIRDGDHYPWHILVRLHAAKLYSDLMEALVGAIWVDSGSLAPCEAFLARVGMLPYLDRILADSVHMQHPKEELGKVAQARSMVYKIEEVQSGDQGKIYNCRLLVGDVEVGAGYGGLTAEEVRVRAATEGVAFLKAEAAVPADNGIAED</sequence>
<dbReference type="InterPro" id="IPR036389">
    <property type="entry name" value="RNase_III_sf"/>
</dbReference>
<feature type="domain" description="RNase III" evidence="2">
    <location>
        <begin position="543"/>
        <end position="723"/>
    </location>
</feature>
<dbReference type="SMART" id="SM00535">
    <property type="entry name" value="RIBOc"/>
    <property type="match status" value="1"/>
</dbReference>
<dbReference type="OrthoDB" id="416741at2759"/>
<dbReference type="EMBL" id="AZHF01000003">
    <property type="protein sequence ID" value="OAA78356.1"/>
    <property type="molecule type" value="Genomic_DNA"/>
</dbReference>
<dbReference type="InterPro" id="IPR011545">
    <property type="entry name" value="DEAD/DEAH_box_helicase_dom"/>
</dbReference>
<dbReference type="PROSITE" id="PS00517">
    <property type="entry name" value="RNASE_3_1"/>
    <property type="match status" value="1"/>
</dbReference>
<dbReference type="GO" id="GO:0005737">
    <property type="term" value="C:cytoplasm"/>
    <property type="evidence" value="ECO:0007669"/>
    <property type="project" value="TreeGrafter"/>
</dbReference>
<dbReference type="PANTHER" id="PTHR14950:SF37">
    <property type="entry name" value="ENDORIBONUCLEASE DICER"/>
    <property type="match status" value="1"/>
</dbReference>
<keyword evidence="5" id="KW-1185">Reference proteome</keyword>
<dbReference type="GO" id="GO:0030422">
    <property type="term" value="P:siRNA processing"/>
    <property type="evidence" value="ECO:0007669"/>
    <property type="project" value="TreeGrafter"/>
</dbReference>
<comment type="caution">
    <text evidence="4">The sequence shown here is derived from an EMBL/GenBank/DDBJ whole genome shotgun (WGS) entry which is preliminary data.</text>
</comment>
<dbReference type="InterPro" id="IPR027417">
    <property type="entry name" value="P-loop_NTPase"/>
</dbReference>
<dbReference type="GO" id="GO:0005634">
    <property type="term" value="C:nucleus"/>
    <property type="evidence" value="ECO:0007669"/>
    <property type="project" value="TreeGrafter"/>
</dbReference>
<evidence type="ECO:0000259" key="3">
    <source>
        <dbReference type="PROSITE" id="PS51192"/>
    </source>
</evidence>
<dbReference type="GO" id="GO:0005524">
    <property type="term" value="F:ATP binding"/>
    <property type="evidence" value="ECO:0007669"/>
    <property type="project" value="InterPro"/>
</dbReference>
<dbReference type="Gene3D" id="3.40.50.300">
    <property type="entry name" value="P-loop containing nucleotide triphosphate hydrolases"/>
    <property type="match status" value="2"/>
</dbReference>
<organism evidence="4 5">
    <name type="scientific">Akanthomyces lecanii RCEF 1005</name>
    <dbReference type="NCBI Taxonomy" id="1081108"/>
    <lineage>
        <taxon>Eukaryota</taxon>
        <taxon>Fungi</taxon>
        <taxon>Dikarya</taxon>
        <taxon>Ascomycota</taxon>
        <taxon>Pezizomycotina</taxon>
        <taxon>Sordariomycetes</taxon>
        <taxon>Hypocreomycetidae</taxon>
        <taxon>Hypocreales</taxon>
        <taxon>Cordycipitaceae</taxon>
        <taxon>Akanthomyces</taxon>
        <taxon>Cordyceps confragosa</taxon>
    </lineage>
</organism>
<dbReference type="AlphaFoldDB" id="A0A168HW36"/>
<dbReference type="Pfam" id="PF00270">
    <property type="entry name" value="DEAD"/>
    <property type="match status" value="1"/>
</dbReference>
<dbReference type="Gene3D" id="1.10.1520.10">
    <property type="entry name" value="Ribonuclease III domain"/>
    <property type="match status" value="1"/>
</dbReference>
<dbReference type="PROSITE" id="PS51192">
    <property type="entry name" value="HELICASE_ATP_BIND_1"/>
    <property type="match status" value="1"/>
</dbReference>
<dbReference type="GO" id="GO:0003723">
    <property type="term" value="F:RNA binding"/>
    <property type="evidence" value="ECO:0007669"/>
    <property type="project" value="TreeGrafter"/>
</dbReference>
<proteinExistence type="predicted"/>
<dbReference type="GO" id="GO:0004525">
    <property type="term" value="F:ribonuclease III activity"/>
    <property type="evidence" value="ECO:0007669"/>
    <property type="project" value="InterPro"/>
</dbReference>
<dbReference type="SUPFAM" id="SSF69065">
    <property type="entry name" value="RNase III domain-like"/>
    <property type="match status" value="1"/>
</dbReference>
<protein>
    <submittedName>
        <fullName evidence="4">Ribonuclease III</fullName>
    </submittedName>
</protein>
<evidence type="ECO:0000256" key="1">
    <source>
        <dbReference type="ARBA" id="ARBA00022801"/>
    </source>
</evidence>
<feature type="domain" description="Helicase ATP-binding" evidence="3">
    <location>
        <begin position="18"/>
        <end position="200"/>
    </location>
</feature>
<dbReference type="Pfam" id="PF00636">
    <property type="entry name" value="Ribonuclease_3"/>
    <property type="match status" value="1"/>
</dbReference>
<dbReference type="InterPro" id="IPR014001">
    <property type="entry name" value="Helicase_ATP-bd"/>
</dbReference>
<dbReference type="SMART" id="SM00487">
    <property type="entry name" value="DEXDc"/>
    <property type="match status" value="1"/>
</dbReference>
<evidence type="ECO:0000259" key="2">
    <source>
        <dbReference type="PROSITE" id="PS50142"/>
    </source>
</evidence>
<keyword evidence="1" id="KW-0378">Hydrolase</keyword>
<dbReference type="STRING" id="1081108.A0A168HW36"/>
<accession>A0A168HW36</accession>
<reference evidence="4 5" key="1">
    <citation type="journal article" date="2016" name="Genome Biol. Evol.">
        <title>Divergent and convergent evolution of fungal pathogenicity.</title>
        <authorList>
            <person name="Shang Y."/>
            <person name="Xiao G."/>
            <person name="Zheng P."/>
            <person name="Cen K."/>
            <person name="Zhan S."/>
            <person name="Wang C."/>
        </authorList>
    </citation>
    <scope>NUCLEOTIDE SEQUENCE [LARGE SCALE GENOMIC DNA]</scope>
    <source>
        <strain evidence="4 5">RCEF 1005</strain>
    </source>
</reference>
<dbReference type="SUPFAM" id="SSF52540">
    <property type="entry name" value="P-loop containing nucleoside triphosphate hydrolases"/>
    <property type="match status" value="2"/>
</dbReference>
<dbReference type="InterPro" id="IPR000999">
    <property type="entry name" value="RNase_III_dom"/>
</dbReference>
<name>A0A168HW36_CORDF</name>
<dbReference type="CDD" id="cd00593">
    <property type="entry name" value="RIBOc"/>
    <property type="match status" value="1"/>
</dbReference>
<dbReference type="PANTHER" id="PTHR14950">
    <property type="entry name" value="DICER-RELATED"/>
    <property type="match status" value="1"/>
</dbReference>
<evidence type="ECO:0000313" key="4">
    <source>
        <dbReference type="EMBL" id="OAA78356.1"/>
    </source>
</evidence>